<evidence type="ECO:0008006" key="3">
    <source>
        <dbReference type="Google" id="ProtNLM"/>
    </source>
</evidence>
<dbReference type="SUPFAM" id="SSF53335">
    <property type="entry name" value="S-adenosyl-L-methionine-dependent methyltransferases"/>
    <property type="match status" value="1"/>
</dbReference>
<evidence type="ECO:0000313" key="1">
    <source>
        <dbReference type="EMBL" id="GMU04768.1"/>
    </source>
</evidence>
<accession>A0ABQ6QN85</accession>
<organism evidence="1 2">
    <name type="scientific">Corallococcus caeni</name>
    <dbReference type="NCBI Taxonomy" id="3082388"/>
    <lineage>
        <taxon>Bacteria</taxon>
        <taxon>Pseudomonadati</taxon>
        <taxon>Myxococcota</taxon>
        <taxon>Myxococcia</taxon>
        <taxon>Myxococcales</taxon>
        <taxon>Cystobacterineae</taxon>
        <taxon>Myxococcaceae</taxon>
        <taxon>Corallococcus</taxon>
    </lineage>
</organism>
<name>A0ABQ6QN85_9BACT</name>
<gene>
    <name evidence="1" type="ORF">ASNO1_10200</name>
</gene>
<dbReference type="EMBL" id="BTTX01000001">
    <property type="protein sequence ID" value="GMU04768.1"/>
    <property type="molecule type" value="Genomic_DNA"/>
</dbReference>
<evidence type="ECO:0000313" key="2">
    <source>
        <dbReference type="Proteomes" id="UP001342631"/>
    </source>
</evidence>
<comment type="caution">
    <text evidence="1">The sequence shown here is derived from an EMBL/GenBank/DDBJ whole genome shotgun (WGS) entry which is preliminary data.</text>
</comment>
<protein>
    <recommendedName>
        <fullName evidence="3">Class I SAM-dependent methyltransferase</fullName>
    </recommendedName>
</protein>
<dbReference type="RefSeq" id="WP_338274926.1">
    <property type="nucleotide sequence ID" value="NZ_BTTX01000001.1"/>
</dbReference>
<sequence length="252" mass="28062">MTDSAPPPEPPSRRDDAQDTFELPFLQRLSLQLQGIVIAVVLRVTDLLLLLVRPRLLKPYLGLWWQRILRTPYAARRTFEMARALQATGQSFRELMYGETPLVTALAFLKKAGVGRGSRVVDLGAGRGRVLLAARWWGAGAHGVELLADHVARVAPWLGPAGITLTVGDMTREPLADATHIFCNWVAFSPETKARLVAHLRTCTPGTRIITVTRPIQAEGFTGHTSHWMLFTWGFEKVWLQEYRPKALPAAP</sequence>
<dbReference type="Gene3D" id="3.40.50.150">
    <property type="entry name" value="Vaccinia Virus protein VP39"/>
    <property type="match status" value="1"/>
</dbReference>
<dbReference type="Proteomes" id="UP001342631">
    <property type="component" value="Unassembled WGS sequence"/>
</dbReference>
<keyword evidence="2" id="KW-1185">Reference proteome</keyword>
<reference evidence="1 2" key="1">
    <citation type="journal article" date="2024" name="Arch. Microbiol.">
        <title>Corallococcus caeni sp. nov., a novel myxobacterium isolated from activated sludge.</title>
        <authorList>
            <person name="Tomita S."/>
            <person name="Nakai R."/>
            <person name="Kuroda K."/>
            <person name="Kurashita H."/>
            <person name="Hatamoto M."/>
            <person name="Yamaguchi T."/>
            <person name="Narihiro T."/>
        </authorList>
    </citation>
    <scope>NUCLEOTIDE SEQUENCE [LARGE SCALE GENOMIC DNA]</scope>
    <source>
        <strain evidence="1 2">NO1</strain>
    </source>
</reference>
<proteinExistence type="predicted"/>
<dbReference type="InterPro" id="IPR029063">
    <property type="entry name" value="SAM-dependent_MTases_sf"/>
</dbReference>